<keyword evidence="3" id="KW-1003">Cell membrane</keyword>
<comment type="similarity">
    <text evidence="2">Belongs to the GDNFR family.</text>
</comment>
<dbReference type="FunCoup" id="A0A6I8SJH8">
    <property type="interactions" value="2"/>
</dbReference>
<feature type="transmembrane region" description="Helical" evidence="11">
    <location>
        <begin position="706"/>
        <end position="728"/>
    </location>
</feature>
<keyword evidence="8 10" id="KW-0675">Receptor</keyword>
<dbReference type="GO" id="GO:0007169">
    <property type="term" value="P:cell surface receptor protein tyrosine kinase signaling pathway"/>
    <property type="evidence" value="ECO:0007669"/>
    <property type="project" value="UniProtKB-ARBA"/>
</dbReference>
<feature type="transmembrane region" description="Helical" evidence="11">
    <location>
        <begin position="146"/>
        <end position="165"/>
    </location>
</feature>
<comment type="similarity">
    <text evidence="10">Belongs to the G-protein coupled receptor 1 family.</text>
</comment>
<dbReference type="PRINTS" id="PR01064">
    <property type="entry name" value="OREXINR"/>
</dbReference>
<protein>
    <submittedName>
        <fullName evidence="13">Hypocretin (orexin) receptor 2</fullName>
    </submittedName>
</protein>
<feature type="transmembrane region" description="Helical" evidence="11">
    <location>
        <begin position="106"/>
        <end position="126"/>
    </location>
</feature>
<dbReference type="SUPFAM" id="SSF81321">
    <property type="entry name" value="Family A G protein-coupled receptor-like"/>
    <property type="match status" value="1"/>
</dbReference>
<dbReference type="GO" id="GO:0016499">
    <property type="term" value="F:orexin receptor activity"/>
    <property type="evidence" value="ECO:0007669"/>
    <property type="project" value="InterPro"/>
</dbReference>
<evidence type="ECO:0000256" key="7">
    <source>
        <dbReference type="ARBA" id="ARBA00023136"/>
    </source>
</evidence>
<organism evidence="13">
    <name type="scientific">Xenopus tropicalis</name>
    <name type="common">Western clawed frog</name>
    <name type="synonym">Silurana tropicalis</name>
    <dbReference type="NCBI Taxonomy" id="8364"/>
    <lineage>
        <taxon>Eukaryota</taxon>
        <taxon>Metazoa</taxon>
        <taxon>Chordata</taxon>
        <taxon>Craniata</taxon>
        <taxon>Vertebrata</taxon>
        <taxon>Euteleostomi</taxon>
        <taxon>Amphibia</taxon>
        <taxon>Batrachia</taxon>
        <taxon>Anura</taxon>
        <taxon>Pipoidea</taxon>
        <taxon>Pipidae</taxon>
        <taxon>Xenopodinae</taxon>
        <taxon>Xenopus</taxon>
        <taxon>Silurana</taxon>
    </lineage>
</organism>
<reference evidence="13" key="2">
    <citation type="submission" date="2020-05" db="UniProtKB">
        <authorList>
            <consortium name="Ensembl"/>
        </authorList>
    </citation>
    <scope>IDENTIFICATION</scope>
</reference>
<sequence length="753" mass="85137">MLSPERSTGSRQMNSSMKGAKLDHLLYRNWSEQDVNGTQEPFLNPNADYDDEFLRYLWREYLHPKQYEWVLIVGYIIVFIIALIGNILVCVAVWKNHHMRTVTNYFIVNLSLADVLVTIICLPATLLVDITETWFFGKTLCKVIPYLQTVSVSVSVLTLSCIALDRWYAICHPLMFKSTAKRAQQSIVIIWIVSCAIMIPQAIVMECRSVFPELANKTILFTVCDERWEVLLLFFLRILVLQTADCCNFKERCHKDKNECEGVWSILENFCGFSGSNCQIKDSQNCNTTIHYITQKYPEFRACTCAEDMNCSIRRLLGKQCTAGKVNTIPTEPIKPNILQKSSLKYSRTTGVITLAKLNDCYVAKQHCKLDRNCFHLYENFKNCCITNANLCTTHGSHETCLSAWSELKSTVMGNCGCLYPAKEKCLNIWNGIYNNSCLKHAKKMESTLANTEEMKEKNNVPGAVDSVSNDLQSIISLEWELSSLTRLEYSSPMSCFEVATLCVRDEVCNRHLAALLQICKVNGNVCNITGCQRATKSFYTTMPFRVSELLAFCDCAQSDEDCKSTGDDLHSKPCAVQAETPISCVDVIHRCLKDELCRQGYETYLSKCWCGNNENCLRYTSIEELSCSGDDNCKAAYISTLGTDLHMQCTCSPALGVEDQRLCRIFYHMIHSKSCFKRVTHRNFHKLNSESVILTGSHSLQNGTMIYIAAYISGVILVSAIILLALLQARACRTRQKENVPKGNVSESLMDS</sequence>
<evidence type="ECO:0000256" key="3">
    <source>
        <dbReference type="ARBA" id="ARBA00022475"/>
    </source>
</evidence>
<feature type="transmembrane region" description="Helical" evidence="11">
    <location>
        <begin position="69"/>
        <end position="94"/>
    </location>
</feature>
<evidence type="ECO:0000256" key="2">
    <source>
        <dbReference type="ARBA" id="ARBA00005961"/>
    </source>
</evidence>
<keyword evidence="4 10" id="KW-0812">Transmembrane</keyword>
<name>A0A6I8SJH8_XENTR</name>
<comment type="subcellular location">
    <subcellularLocation>
        <location evidence="1">Cell membrane</location>
    </subcellularLocation>
</comment>
<dbReference type="SMART" id="SM00907">
    <property type="entry name" value="GDNF"/>
    <property type="match status" value="3"/>
</dbReference>
<keyword evidence="7 11" id="KW-0472">Membrane</keyword>
<dbReference type="GeneTree" id="ENSGT00730000111274"/>
<dbReference type="Pfam" id="PF00001">
    <property type="entry name" value="7tm_1"/>
    <property type="match status" value="1"/>
</dbReference>
<evidence type="ECO:0000259" key="12">
    <source>
        <dbReference type="PROSITE" id="PS50262"/>
    </source>
</evidence>
<dbReference type="InterPro" id="IPR017452">
    <property type="entry name" value="GPCR_Rhodpsn_7TM"/>
</dbReference>
<dbReference type="InterPro" id="IPR037193">
    <property type="entry name" value="GDNF_alpha"/>
</dbReference>
<dbReference type="PANTHER" id="PTHR10269:SF1">
    <property type="entry name" value="GDNF FAMILY RECEPTOR ALPHA-LIKE"/>
    <property type="match status" value="1"/>
</dbReference>
<evidence type="ECO:0000256" key="4">
    <source>
        <dbReference type="ARBA" id="ARBA00022692"/>
    </source>
</evidence>
<gene>
    <name evidence="13" type="primary">hcrtr2</name>
</gene>
<proteinExistence type="inferred from homology"/>
<dbReference type="Pfam" id="PF02351">
    <property type="entry name" value="GDNF"/>
    <property type="match status" value="3"/>
</dbReference>
<evidence type="ECO:0000256" key="5">
    <source>
        <dbReference type="ARBA" id="ARBA00022729"/>
    </source>
</evidence>
<feature type="transmembrane region" description="Helical" evidence="11">
    <location>
        <begin position="186"/>
        <end position="204"/>
    </location>
</feature>
<evidence type="ECO:0000256" key="11">
    <source>
        <dbReference type="SAM" id="Phobius"/>
    </source>
</evidence>
<dbReference type="InterPro" id="IPR000204">
    <property type="entry name" value="Orexin_rcpt"/>
</dbReference>
<dbReference type="InterPro" id="IPR016017">
    <property type="entry name" value="GDNF/GAS1"/>
</dbReference>
<dbReference type="GO" id="GO:0005886">
    <property type="term" value="C:plasma membrane"/>
    <property type="evidence" value="ECO:0007669"/>
    <property type="project" value="UniProtKB-SubCell"/>
</dbReference>
<evidence type="ECO:0000256" key="8">
    <source>
        <dbReference type="ARBA" id="ARBA00023170"/>
    </source>
</evidence>
<accession>A0A6I8SJH8</accession>
<dbReference type="AlphaFoldDB" id="A0A6I8SJH8"/>
<evidence type="ECO:0000313" key="13">
    <source>
        <dbReference type="Ensembl" id="ENSXETP00000093350"/>
    </source>
</evidence>
<keyword evidence="9" id="KW-0325">Glycoprotein</keyword>
<feature type="domain" description="G-protein coupled receptors family 1 profile" evidence="12">
    <location>
        <begin position="85"/>
        <end position="240"/>
    </location>
</feature>
<dbReference type="PROSITE" id="PS00237">
    <property type="entry name" value="G_PROTEIN_RECEP_F1_1"/>
    <property type="match status" value="1"/>
</dbReference>
<dbReference type="SUPFAM" id="SSF110035">
    <property type="entry name" value="GDNF receptor-like"/>
    <property type="match status" value="3"/>
</dbReference>
<dbReference type="InParanoid" id="A0A6I8SJH8"/>
<keyword evidence="6 11" id="KW-1133">Transmembrane helix</keyword>
<dbReference type="PANTHER" id="PTHR10269">
    <property type="entry name" value="GDNF RECEPTOR ALPHA"/>
    <property type="match status" value="1"/>
</dbReference>
<keyword evidence="10" id="KW-0807">Transducer</keyword>
<dbReference type="Bgee" id="ENSXETG00000001622">
    <property type="expression patterns" value="Expressed in brain"/>
</dbReference>
<dbReference type="Xenbase" id="XB-GENE-952341">
    <property type="gene designation" value="hcrtr2"/>
</dbReference>
<keyword evidence="10" id="KW-0297">G-protein coupled receptor</keyword>
<evidence type="ECO:0000256" key="9">
    <source>
        <dbReference type="ARBA" id="ARBA00023180"/>
    </source>
</evidence>
<dbReference type="InterPro" id="IPR003438">
    <property type="entry name" value="GDNF_rcpt"/>
</dbReference>
<dbReference type="Gene3D" id="1.20.1070.10">
    <property type="entry name" value="Rhodopsin 7-helix transmembrane proteins"/>
    <property type="match status" value="1"/>
</dbReference>
<dbReference type="PRINTS" id="PR00237">
    <property type="entry name" value="GPCRRHODOPSN"/>
</dbReference>
<dbReference type="PROSITE" id="PS50262">
    <property type="entry name" value="G_PROTEIN_RECEP_F1_2"/>
    <property type="match status" value="1"/>
</dbReference>
<dbReference type="InterPro" id="IPR000276">
    <property type="entry name" value="GPCR_Rhodpsn"/>
</dbReference>
<reference evidence="13" key="1">
    <citation type="journal article" date="2010" name="Science">
        <title>The genome of the Western clawed frog Xenopus tropicalis.</title>
        <authorList>
            <person name="Hellsten U."/>
            <person name="Harland R.M."/>
            <person name="Gilchrist M.J."/>
            <person name="Hendrix D."/>
            <person name="Jurka J."/>
            <person name="Kapitonov V."/>
            <person name="Ovcharenko I."/>
            <person name="Putnam N.H."/>
            <person name="Shu S."/>
            <person name="Taher L."/>
            <person name="Blitz I.L."/>
            <person name="Blumberg B."/>
            <person name="Dichmann D.S."/>
            <person name="Dubchak I."/>
            <person name="Amaya E."/>
            <person name="Detter J.C."/>
            <person name="Fletcher R."/>
            <person name="Gerhard D.S."/>
            <person name="Goodstein D."/>
            <person name="Graves T."/>
            <person name="Grigoriev I.V."/>
            <person name="Grimwood J."/>
            <person name="Kawashima T."/>
            <person name="Lindquist E."/>
            <person name="Lucas S.M."/>
            <person name="Mead P.E."/>
            <person name="Mitros T."/>
            <person name="Ogino H."/>
            <person name="Ohta Y."/>
            <person name="Poliakov A.V."/>
            <person name="Pollet N."/>
            <person name="Robert J."/>
            <person name="Salamov A."/>
            <person name="Sater A.K."/>
            <person name="Schmutz J."/>
            <person name="Terry A."/>
            <person name="Vize P.D."/>
            <person name="Warren W.C."/>
            <person name="Wells D."/>
            <person name="Wills A."/>
            <person name="Wilson R.K."/>
            <person name="Zimmerman L.B."/>
            <person name="Zorn A.M."/>
            <person name="Grainger R."/>
            <person name="Grammer T."/>
            <person name="Khokha M.K."/>
            <person name="Richardson P.M."/>
            <person name="Rokhsar D.S."/>
        </authorList>
    </citation>
    <scope>NUCLEOTIDE SEQUENCE [LARGE SCALE GENOMIC DNA]</scope>
    <source>
        <strain evidence="13">Nigerian</strain>
    </source>
</reference>
<evidence type="ECO:0000256" key="6">
    <source>
        <dbReference type="ARBA" id="ARBA00022989"/>
    </source>
</evidence>
<keyword evidence="5" id="KW-0732">Signal</keyword>
<dbReference type="Ensembl" id="ENSXETT00000094013">
    <property type="protein sequence ID" value="ENSXETP00000093350"/>
    <property type="gene ID" value="ENSXETG00000001622"/>
</dbReference>
<dbReference type="GO" id="GO:0007631">
    <property type="term" value="P:feeding behavior"/>
    <property type="evidence" value="ECO:0007669"/>
    <property type="project" value="InterPro"/>
</dbReference>
<evidence type="ECO:0000256" key="1">
    <source>
        <dbReference type="ARBA" id="ARBA00004236"/>
    </source>
</evidence>
<evidence type="ECO:0000256" key="10">
    <source>
        <dbReference type="RuleBase" id="RU000688"/>
    </source>
</evidence>